<dbReference type="HOGENOM" id="CLU_2512662_0_0_1"/>
<dbReference type="EMBL" id="KE504271">
    <property type="protein sequence ID" value="EPS93499.1"/>
    <property type="molecule type" value="Genomic_DNA"/>
</dbReference>
<name>S8F3G7_FOMSC</name>
<dbReference type="Proteomes" id="UP000015241">
    <property type="component" value="Unassembled WGS sequence"/>
</dbReference>
<dbReference type="InParanoid" id="S8F3G7"/>
<reference evidence="2 3" key="1">
    <citation type="journal article" date="2012" name="Science">
        <title>The Paleozoic origin of enzymatic lignin decomposition reconstructed from 31 fungal genomes.</title>
        <authorList>
            <person name="Floudas D."/>
            <person name="Binder M."/>
            <person name="Riley R."/>
            <person name="Barry K."/>
            <person name="Blanchette R.A."/>
            <person name="Henrissat B."/>
            <person name="Martinez A.T."/>
            <person name="Otillar R."/>
            <person name="Spatafora J.W."/>
            <person name="Yadav J.S."/>
            <person name="Aerts A."/>
            <person name="Benoit I."/>
            <person name="Boyd A."/>
            <person name="Carlson A."/>
            <person name="Copeland A."/>
            <person name="Coutinho P.M."/>
            <person name="de Vries R.P."/>
            <person name="Ferreira P."/>
            <person name="Findley K."/>
            <person name="Foster B."/>
            <person name="Gaskell J."/>
            <person name="Glotzer D."/>
            <person name="Gorecki P."/>
            <person name="Heitman J."/>
            <person name="Hesse C."/>
            <person name="Hori C."/>
            <person name="Igarashi K."/>
            <person name="Jurgens J.A."/>
            <person name="Kallen N."/>
            <person name="Kersten P."/>
            <person name="Kohler A."/>
            <person name="Kuees U."/>
            <person name="Kumar T.K.A."/>
            <person name="Kuo A."/>
            <person name="LaButti K."/>
            <person name="Larrondo L.F."/>
            <person name="Lindquist E."/>
            <person name="Ling A."/>
            <person name="Lombard V."/>
            <person name="Lucas S."/>
            <person name="Lundell T."/>
            <person name="Martin R."/>
            <person name="McLaughlin D.J."/>
            <person name="Morgenstern I."/>
            <person name="Morin E."/>
            <person name="Murat C."/>
            <person name="Nagy L.G."/>
            <person name="Nolan M."/>
            <person name="Ohm R.A."/>
            <person name="Patyshakuliyeva A."/>
            <person name="Rokas A."/>
            <person name="Ruiz-Duenas F.J."/>
            <person name="Sabat G."/>
            <person name="Salamov A."/>
            <person name="Samejima M."/>
            <person name="Schmutz J."/>
            <person name="Slot J.C."/>
            <person name="St John F."/>
            <person name="Stenlid J."/>
            <person name="Sun H."/>
            <person name="Sun S."/>
            <person name="Syed K."/>
            <person name="Tsang A."/>
            <person name="Wiebenga A."/>
            <person name="Young D."/>
            <person name="Pisabarro A."/>
            <person name="Eastwood D.C."/>
            <person name="Martin F."/>
            <person name="Cullen D."/>
            <person name="Grigoriev I.V."/>
            <person name="Hibbett D.S."/>
        </authorList>
    </citation>
    <scope>NUCLEOTIDE SEQUENCE</scope>
    <source>
        <strain evidence="3">FP-58527</strain>
    </source>
</reference>
<evidence type="ECO:0000313" key="3">
    <source>
        <dbReference type="Proteomes" id="UP000015241"/>
    </source>
</evidence>
<proteinExistence type="predicted"/>
<evidence type="ECO:0000256" key="1">
    <source>
        <dbReference type="SAM" id="MobiDB-lite"/>
    </source>
</evidence>
<organism evidence="2 3">
    <name type="scientific">Fomitopsis schrenkii</name>
    <name type="common">Brown rot fungus</name>
    <dbReference type="NCBI Taxonomy" id="2126942"/>
    <lineage>
        <taxon>Eukaryota</taxon>
        <taxon>Fungi</taxon>
        <taxon>Dikarya</taxon>
        <taxon>Basidiomycota</taxon>
        <taxon>Agaricomycotina</taxon>
        <taxon>Agaricomycetes</taxon>
        <taxon>Polyporales</taxon>
        <taxon>Fomitopsis</taxon>
    </lineage>
</organism>
<dbReference type="AlphaFoldDB" id="S8F3G7"/>
<evidence type="ECO:0000313" key="2">
    <source>
        <dbReference type="EMBL" id="EPS93499.1"/>
    </source>
</evidence>
<protein>
    <submittedName>
        <fullName evidence="2">Uncharacterized protein</fullName>
    </submittedName>
</protein>
<feature type="compositionally biased region" description="Polar residues" evidence="1">
    <location>
        <begin position="63"/>
        <end position="77"/>
    </location>
</feature>
<keyword evidence="3" id="KW-1185">Reference proteome</keyword>
<gene>
    <name evidence="2" type="ORF">FOMPIDRAFT_1026521</name>
</gene>
<feature type="region of interest" description="Disordered" evidence="1">
    <location>
        <begin position="32"/>
        <end position="85"/>
    </location>
</feature>
<sequence length="85" mass="9451">MTQLLLHTYTQAQHIIPVHCVAHSTMTSAAGSDIETLTSLRTHSPRRSPDRRPRPPPTLHPPSQQVKATSQPIQRRTTPGPLTRC</sequence>
<accession>S8F3G7</accession>